<evidence type="ECO:0000256" key="1">
    <source>
        <dbReference type="SAM" id="MobiDB-lite"/>
    </source>
</evidence>
<dbReference type="SUPFAM" id="SSF54593">
    <property type="entry name" value="Glyoxalase/Bleomycin resistance protein/Dihydroxybiphenyl dioxygenase"/>
    <property type="match status" value="1"/>
</dbReference>
<dbReference type="CDD" id="cd06587">
    <property type="entry name" value="VOC"/>
    <property type="match status" value="1"/>
</dbReference>
<evidence type="ECO:0000313" key="3">
    <source>
        <dbReference type="EMBL" id="RQP24806.1"/>
    </source>
</evidence>
<feature type="domain" description="VOC" evidence="2">
    <location>
        <begin position="1"/>
        <end position="119"/>
    </location>
</feature>
<dbReference type="Gene3D" id="3.10.180.10">
    <property type="entry name" value="2,3-Dihydroxybiphenyl 1,2-Dioxygenase, domain 1"/>
    <property type="match status" value="1"/>
</dbReference>
<dbReference type="InterPro" id="IPR037523">
    <property type="entry name" value="VOC_core"/>
</dbReference>
<dbReference type="Proteomes" id="UP000267464">
    <property type="component" value="Unassembled WGS sequence"/>
</dbReference>
<dbReference type="RefSeq" id="WP_124539709.1">
    <property type="nucleotide sequence ID" value="NZ_QUSW01000002.1"/>
</dbReference>
<accession>A0A3N7HU33</accession>
<name>A0A3N7HU33_9BURK</name>
<dbReference type="OrthoDB" id="9798201at2"/>
<dbReference type="Pfam" id="PF00903">
    <property type="entry name" value="Glyoxalase"/>
    <property type="match status" value="1"/>
</dbReference>
<comment type="caution">
    <text evidence="3">The sequence shown here is derived from an EMBL/GenBank/DDBJ whole genome shotgun (WGS) entry which is preliminary data.</text>
</comment>
<dbReference type="AlphaFoldDB" id="A0A3N7HU33"/>
<dbReference type="InterPro" id="IPR029068">
    <property type="entry name" value="Glyas_Bleomycin-R_OHBP_Dase"/>
</dbReference>
<organism evidence="3 4">
    <name type="scientific">Piscinibacter terrae</name>
    <dbReference type="NCBI Taxonomy" id="2496871"/>
    <lineage>
        <taxon>Bacteria</taxon>
        <taxon>Pseudomonadati</taxon>
        <taxon>Pseudomonadota</taxon>
        <taxon>Betaproteobacteria</taxon>
        <taxon>Burkholderiales</taxon>
        <taxon>Sphaerotilaceae</taxon>
        <taxon>Piscinibacter</taxon>
    </lineage>
</organism>
<dbReference type="PROSITE" id="PS51819">
    <property type="entry name" value="VOC"/>
    <property type="match status" value="1"/>
</dbReference>
<reference evidence="3 4" key="2">
    <citation type="submission" date="2018-12" db="EMBL/GenBank/DDBJ databases">
        <title>Rhizobacter gummiphilus sp. nov., a rubber-degrading bacterium isolated from the soil of a botanical garden in Japan.</title>
        <authorList>
            <person name="Shunsuke S.S."/>
        </authorList>
    </citation>
    <scope>NUCLEOTIDE SEQUENCE [LARGE SCALE GENOMIC DNA]</scope>
    <source>
        <strain evidence="3 4">S-16</strain>
    </source>
</reference>
<keyword evidence="4" id="KW-1185">Reference proteome</keyword>
<protein>
    <submittedName>
        <fullName evidence="3">VOC family protein</fullName>
    </submittedName>
</protein>
<gene>
    <name evidence="3" type="ORF">DZC73_07965</name>
</gene>
<proteinExistence type="predicted"/>
<reference evidence="3 4" key="1">
    <citation type="submission" date="2018-08" db="EMBL/GenBank/DDBJ databases">
        <authorList>
            <person name="Khan S.A."/>
            <person name="Jeon C.O."/>
            <person name="Chun B.H."/>
            <person name="Jeong S.E."/>
        </authorList>
    </citation>
    <scope>NUCLEOTIDE SEQUENCE [LARGE SCALE GENOMIC DNA]</scope>
    <source>
        <strain evidence="3 4">S-16</strain>
    </source>
</reference>
<dbReference type="EMBL" id="QUSW01000002">
    <property type="protein sequence ID" value="RQP24806.1"/>
    <property type="molecule type" value="Genomic_DNA"/>
</dbReference>
<dbReference type="InterPro" id="IPR004360">
    <property type="entry name" value="Glyas_Fos-R_dOase_dom"/>
</dbReference>
<evidence type="ECO:0000313" key="4">
    <source>
        <dbReference type="Proteomes" id="UP000267464"/>
    </source>
</evidence>
<sequence length="124" mass="13465">MTAVRYLVNDVDASLPFYAALGFKLTDRWGPPFAIVKRKGLSLWLSGPGTSARKKLSNGSMPEPGGWNRLVIEVRDLDSTVVKLEGAGARFRSKPIKGPGGRQVLVEDPSGNPIELFEPKAESQ</sequence>
<evidence type="ECO:0000259" key="2">
    <source>
        <dbReference type="PROSITE" id="PS51819"/>
    </source>
</evidence>
<feature type="region of interest" description="Disordered" evidence="1">
    <location>
        <begin position="92"/>
        <end position="124"/>
    </location>
</feature>